<keyword evidence="10" id="KW-1185">Reference proteome</keyword>
<dbReference type="AlphaFoldDB" id="A0A9W6FSR8"/>
<dbReference type="Proteomes" id="UP001144372">
    <property type="component" value="Unassembled WGS sequence"/>
</dbReference>
<feature type="transmembrane region" description="Helical" evidence="7">
    <location>
        <begin position="366"/>
        <end position="389"/>
    </location>
</feature>
<sequence>MEKIVFLIRLWTWFSLRQLRSQYWRTLAVLLGIALGAAVFTSVRLATNASVDSFTSSMESIAGKADWTVFCPGSRVPEELVAVLNKHPAVLTASPLFTTYVRPHDSGSAPFLLIALDPILDRGLRSWKPGHAENDSSPPWLELLSEPYTLIAGKKLSSRLNLKPKDSISLEFAQRNTVFRVLNILSPEGLALAEGGDIALTDISTFQEFTGLHGVVDRIDIRLKPSACSEDVQSIRATLPPGILMERPGEARESGKLMIRSYQINLSVLSFVSLFVGMFLVFSLVALHATSRRHELAVLCSLGASSRLLFSLFLLEGAFLGAAGWIVAIPLASFMVRRLLSQVSATITHLFVRVQVDQLKLDPLEIALSFAITLLVSLLAASQPALQAMQTLPREALSRHQATGETSRPIKWFTFSGILLILMVWPLSQLPGTRGIPLSGYLATFLLFCGFSLLTPGCLRFLGSRLSTVLRNIGGQPAYLGALYVRDAGTRMAISVGALVTATALFVALVIMIHSFRGTVELWVNQSISGDLFLRPWMAEINRYKNPLPPETVNLLQDLDPAVEIIPYRRIFLTYGGIPYEFEAIDFHKFERHATLLFLKGNPDEIYANLAEIDGILISEVFSNQTGMKVGDHFRAQIAGADLDLPVLAVFRDYRTRGGTVYYSLSRFMDKTGDRTWSGARIYLKNRDQDIESAAISIKEDILRRSGEKAQALEIITGNDLRRVILRIFDETFSITTVLLLISLFVAALGITTTLTVFVLERSRQLHTLLAVGASRNQVRSMIFWEAILMVITGEAVGLCCGFFLSYLLIFVINRQSFGWTFIYSVDWTALCIAIPLILSTALLAALPSSQLVFNRPPSLVLRE</sequence>
<feature type="domain" description="ABC3 transporter permease C-terminal" evidence="8">
    <location>
        <begin position="268"/>
        <end position="390"/>
    </location>
</feature>
<keyword evidence="5 7" id="KW-1133">Transmembrane helix</keyword>
<feature type="transmembrane region" description="Helical" evidence="7">
    <location>
        <begin position="440"/>
        <end position="462"/>
    </location>
</feature>
<evidence type="ECO:0000256" key="5">
    <source>
        <dbReference type="ARBA" id="ARBA00022989"/>
    </source>
</evidence>
<feature type="transmembrane region" description="Helical" evidence="7">
    <location>
        <begin position="738"/>
        <end position="760"/>
    </location>
</feature>
<evidence type="ECO:0000256" key="4">
    <source>
        <dbReference type="ARBA" id="ARBA00022692"/>
    </source>
</evidence>
<dbReference type="PANTHER" id="PTHR30489">
    <property type="entry name" value="LIPOPROTEIN-RELEASING SYSTEM TRANSMEMBRANE PROTEIN LOLE"/>
    <property type="match status" value="1"/>
</dbReference>
<evidence type="ECO:0000259" key="8">
    <source>
        <dbReference type="Pfam" id="PF02687"/>
    </source>
</evidence>
<feature type="transmembrane region" description="Helical" evidence="7">
    <location>
        <begin position="410"/>
        <end position="428"/>
    </location>
</feature>
<keyword evidence="4 7" id="KW-0812">Transmembrane</keyword>
<dbReference type="Pfam" id="PF02687">
    <property type="entry name" value="FtsX"/>
    <property type="match status" value="2"/>
</dbReference>
<evidence type="ECO:0000256" key="1">
    <source>
        <dbReference type="ARBA" id="ARBA00004651"/>
    </source>
</evidence>
<evidence type="ECO:0000256" key="7">
    <source>
        <dbReference type="SAM" id="Phobius"/>
    </source>
</evidence>
<proteinExistence type="inferred from homology"/>
<name>A0A9W6FSR8_9BACT</name>
<organism evidence="9 10">
    <name type="scientific">Desulforhabdus amnigena</name>
    <dbReference type="NCBI Taxonomy" id="40218"/>
    <lineage>
        <taxon>Bacteria</taxon>
        <taxon>Pseudomonadati</taxon>
        <taxon>Thermodesulfobacteriota</taxon>
        <taxon>Syntrophobacteria</taxon>
        <taxon>Syntrophobacterales</taxon>
        <taxon>Syntrophobacteraceae</taxon>
        <taxon>Desulforhabdus</taxon>
    </lineage>
</organism>
<evidence type="ECO:0000313" key="9">
    <source>
        <dbReference type="EMBL" id="GLI34339.1"/>
    </source>
</evidence>
<dbReference type="InterPro" id="IPR003838">
    <property type="entry name" value="ABC3_permease_C"/>
</dbReference>
<evidence type="ECO:0000313" key="10">
    <source>
        <dbReference type="Proteomes" id="UP001144372"/>
    </source>
</evidence>
<reference evidence="9" key="1">
    <citation type="submission" date="2022-12" db="EMBL/GenBank/DDBJ databases">
        <title>Reference genome sequencing for broad-spectrum identification of bacterial and archaeal isolates by mass spectrometry.</title>
        <authorList>
            <person name="Sekiguchi Y."/>
            <person name="Tourlousse D.M."/>
        </authorList>
    </citation>
    <scope>NUCLEOTIDE SEQUENCE</scope>
    <source>
        <strain evidence="9">ASRB1</strain>
    </source>
</reference>
<evidence type="ECO:0000256" key="6">
    <source>
        <dbReference type="ARBA" id="ARBA00023136"/>
    </source>
</evidence>
<comment type="caution">
    <text evidence="9">The sequence shown here is derived from an EMBL/GenBank/DDBJ whole genome shotgun (WGS) entry which is preliminary data.</text>
</comment>
<protein>
    <submittedName>
        <fullName evidence="9">Permease</fullName>
    </submittedName>
</protein>
<dbReference type="GO" id="GO:0044874">
    <property type="term" value="P:lipoprotein localization to outer membrane"/>
    <property type="evidence" value="ECO:0007669"/>
    <property type="project" value="TreeGrafter"/>
</dbReference>
<dbReference type="GO" id="GO:0098797">
    <property type="term" value="C:plasma membrane protein complex"/>
    <property type="evidence" value="ECO:0007669"/>
    <property type="project" value="TreeGrafter"/>
</dbReference>
<gene>
    <name evidence="9" type="ORF">DAMNIGENAA_17720</name>
</gene>
<dbReference type="InterPro" id="IPR051447">
    <property type="entry name" value="Lipoprotein-release_system"/>
</dbReference>
<accession>A0A9W6FSR8</accession>
<feature type="domain" description="ABC3 transporter permease C-terminal" evidence="8">
    <location>
        <begin position="738"/>
        <end position="858"/>
    </location>
</feature>
<keyword evidence="6 7" id="KW-0472">Membrane</keyword>
<keyword evidence="3" id="KW-1003">Cell membrane</keyword>
<comment type="subcellular location">
    <subcellularLocation>
        <location evidence="1">Cell membrane</location>
        <topology evidence="1">Multi-pass membrane protein</topology>
    </subcellularLocation>
</comment>
<comment type="similarity">
    <text evidence="2">Belongs to the ABC-4 integral membrane protein family. LolC/E subfamily.</text>
</comment>
<dbReference type="EMBL" id="BSDR01000001">
    <property type="protein sequence ID" value="GLI34339.1"/>
    <property type="molecule type" value="Genomic_DNA"/>
</dbReference>
<dbReference type="RefSeq" id="WP_281793592.1">
    <property type="nucleotide sequence ID" value="NZ_BSDR01000001.1"/>
</dbReference>
<dbReference type="PANTHER" id="PTHR30489:SF0">
    <property type="entry name" value="LIPOPROTEIN-RELEASING SYSTEM TRANSMEMBRANE PROTEIN LOLE"/>
    <property type="match status" value="1"/>
</dbReference>
<feature type="transmembrane region" description="Helical" evidence="7">
    <location>
        <begin position="822"/>
        <end position="847"/>
    </location>
</feature>
<evidence type="ECO:0000256" key="2">
    <source>
        <dbReference type="ARBA" id="ARBA00005236"/>
    </source>
</evidence>
<feature type="transmembrane region" description="Helical" evidence="7">
    <location>
        <begin position="308"/>
        <end position="332"/>
    </location>
</feature>
<feature type="transmembrane region" description="Helical" evidence="7">
    <location>
        <begin position="266"/>
        <end position="287"/>
    </location>
</feature>
<feature type="transmembrane region" description="Helical" evidence="7">
    <location>
        <begin position="783"/>
        <end position="810"/>
    </location>
</feature>
<evidence type="ECO:0000256" key="3">
    <source>
        <dbReference type="ARBA" id="ARBA00022475"/>
    </source>
</evidence>
<feature type="transmembrane region" description="Helical" evidence="7">
    <location>
        <begin position="493"/>
        <end position="516"/>
    </location>
</feature>